<evidence type="ECO:0000313" key="2">
    <source>
        <dbReference type="Proteomes" id="UP001652621"/>
    </source>
</evidence>
<dbReference type="GeneID" id="101893615"/>
<reference evidence="3" key="2">
    <citation type="submission" date="2025-04" db="UniProtKB">
        <authorList>
            <consortium name="RefSeq"/>
        </authorList>
    </citation>
    <scope>IDENTIFICATION</scope>
    <source>
        <strain evidence="3">Aabys</strain>
    </source>
</reference>
<keyword evidence="2" id="KW-1185">Reference proteome</keyword>
<dbReference type="OrthoDB" id="7823884at2759"/>
<organism evidence="1">
    <name type="scientific">Musca domestica</name>
    <name type="common">House fly</name>
    <dbReference type="NCBI Taxonomy" id="7370"/>
    <lineage>
        <taxon>Eukaryota</taxon>
        <taxon>Metazoa</taxon>
        <taxon>Ecdysozoa</taxon>
        <taxon>Arthropoda</taxon>
        <taxon>Hexapoda</taxon>
        <taxon>Insecta</taxon>
        <taxon>Pterygota</taxon>
        <taxon>Neoptera</taxon>
        <taxon>Endopterygota</taxon>
        <taxon>Diptera</taxon>
        <taxon>Brachycera</taxon>
        <taxon>Muscomorpha</taxon>
        <taxon>Muscoidea</taxon>
        <taxon>Muscidae</taxon>
        <taxon>Musca</taxon>
    </lineage>
</organism>
<dbReference type="eggNOG" id="ENOG502RISW">
    <property type="taxonomic scope" value="Eukaryota"/>
</dbReference>
<protein>
    <submittedName>
        <fullName evidence="3">Uncharacterized protein LOC101893615</fullName>
    </submittedName>
</protein>
<proteinExistence type="predicted"/>
<name>A0A1I8MBG0_MUSDO</name>
<accession>A0A1I8MBG0</accession>
<sequence>MQSLPNFNCRSTCKHRECQRHAHLGVVDQNIDCECVRDDLNVSSMFLENLLDLSHSLAQIMILCGIHECKAKTSVDIITYAFLHYDLVCYCLDAKPTKRLRKEDIFHELGRKCLMNRVDAHLAYSIIKRGFKAFYYRPHEEEGCREANDKPSFSEECLYVHAAKKTAEAYAQFDGLSCDEQRGVEAKIKVIYKKFYDRMQSRKSKPVSGECNCCFCTKNRGHLIYTKPPPCSVQQQQQEAPKRPHTCPHCCKRKSVRKFIHGKTVQAKCPVCHRSRKFCSCAKYDYQIEWVHSIWERPDMNLYYEETIAKAPQEPLAGCHPQGSGDLGEDVDDAAGEAVLYFGCK</sequence>
<evidence type="ECO:0000313" key="3">
    <source>
        <dbReference type="RefSeq" id="XP_005191438.1"/>
    </source>
</evidence>
<dbReference type="KEGG" id="mde:101893615"/>
<dbReference type="STRING" id="7370.A0A1I8MBG0"/>
<evidence type="ECO:0000313" key="1">
    <source>
        <dbReference type="EnsemblMetazoa" id="MDOA003180-PA"/>
    </source>
</evidence>
<dbReference type="Proteomes" id="UP001652621">
    <property type="component" value="Unplaced"/>
</dbReference>
<reference evidence="1" key="1">
    <citation type="submission" date="2020-05" db="UniProtKB">
        <authorList>
            <consortium name="EnsemblMetazoa"/>
        </authorList>
    </citation>
    <scope>IDENTIFICATION</scope>
    <source>
        <strain evidence="1">Aabys</strain>
    </source>
</reference>
<dbReference type="AlphaFoldDB" id="A0A1I8MBG0"/>
<gene>
    <name evidence="1" type="primary">101893615</name>
    <name evidence="3" type="synonym">LOC101893615</name>
</gene>
<dbReference type="RefSeq" id="XP_005191438.1">
    <property type="nucleotide sequence ID" value="XM_005191381.2"/>
</dbReference>
<dbReference type="VEuPathDB" id="VectorBase:MDOA003180"/>
<dbReference type="EnsemblMetazoa" id="MDOA003180-RA">
    <property type="protein sequence ID" value="MDOA003180-PA"/>
    <property type="gene ID" value="MDOA003180"/>
</dbReference>
<dbReference type="VEuPathDB" id="VectorBase:MDOMA2_009116"/>